<sequence length="133" mass="15205">MNLNTTKFFNSTDVNISSRMNEYLKKNFGYEVDGDIATLREAKKSLELEQVELKDTGYMNQKYVENMLMIETISSLLKAHGEKLDLDDFSKKSPESISKQKKSIQPSLGDNPLEEEADKDRGRRILKVMKHGG</sequence>
<organism evidence="2">
    <name type="scientific">marine metagenome</name>
    <dbReference type="NCBI Taxonomy" id="408172"/>
    <lineage>
        <taxon>unclassified sequences</taxon>
        <taxon>metagenomes</taxon>
        <taxon>ecological metagenomes</taxon>
    </lineage>
</organism>
<evidence type="ECO:0000256" key="1">
    <source>
        <dbReference type="SAM" id="MobiDB-lite"/>
    </source>
</evidence>
<protein>
    <submittedName>
        <fullName evidence="2">Uncharacterized protein</fullName>
    </submittedName>
</protein>
<dbReference type="AlphaFoldDB" id="A0A382D0L5"/>
<gene>
    <name evidence="2" type="ORF">METZ01_LOCUS184852</name>
</gene>
<feature type="region of interest" description="Disordered" evidence="1">
    <location>
        <begin position="88"/>
        <end position="123"/>
    </location>
</feature>
<reference evidence="2" key="1">
    <citation type="submission" date="2018-05" db="EMBL/GenBank/DDBJ databases">
        <authorList>
            <person name="Lanie J.A."/>
            <person name="Ng W.-L."/>
            <person name="Kazmierczak K.M."/>
            <person name="Andrzejewski T.M."/>
            <person name="Davidsen T.M."/>
            <person name="Wayne K.J."/>
            <person name="Tettelin H."/>
            <person name="Glass J.I."/>
            <person name="Rusch D."/>
            <person name="Podicherti R."/>
            <person name="Tsui H.-C.T."/>
            <person name="Winkler M.E."/>
        </authorList>
    </citation>
    <scope>NUCLEOTIDE SEQUENCE</scope>
</reference>
<name>A0A382D0L5_9ZZZZ</name>
<dbReference type="EMBL" id="UINC01037070">
    <property type="protein sequence ID" value="SVB31998.1"/>
    <property type="molecule type" value="Genomic_DNA"/>
</dbReference>
<accession>A0A382D0L5</accession>
<feature type="non-terminal residue" evidence="2">
    <location>
        <position position="133"/>
    </location>
</feature>
<proteinExistence type="predicted"/>
<evidence type="ECO:0000313" key="2">
    <source>
        <dbReference type="EMBL" id="SVB31998.1"/>
    </source>
</evidence>